<proteinExistence type="predicted"/>
<geneLocation type="plasmid" evidence="1">
    <name>2</name>
</geneLocation>
<organism evidence="1 2">
    <name type="scientific">Nocardia farcinica</name>
    <dbReference type="NCBI Taxonomy" id="37329"/>
    <lineage>
        <taxon>Bacteria</taxon>
        <taxon>Bacillati</taxon>
        <taxon>Actinomycetota</taxon>
        <taxon>Actinomycetes</taxon>
        <taxon>Mycobacteriales</taxon>
        <taxon>Nocardiaceae</taxon>
        <taxon>Nocardia</taxon>
    </lineage>
</organism>
<accession>A0A0H5P218</accession>
<evidence type="ECO:0000313" key="1">
    <source>
        <dbReference type="EMBL" id="CRY81558.1"/>
    </source>
</evidence>
<keyword evidence="1" id="KW-0614">Plasmid</keyword>
<evidence type="ECO:0000313" key="2">
    <source>
        <dbReference type="Proteomes" id="UP000057820"/>
    </source>
</evidence>
<gene>
    <name evidence="1" type="ORF">ERS450000_04480</name>
</gene>
<dbReference type="RefSeq" id="WP_139337528.1">
    <property type="nucleotide sequence ID" value="NZ_CP031418.1"/>
</dbReference>
<dbReference type="EMBL" id="LN868939">
    <property type="protein sequence ID" value="CRY81558.1"/>
    <property type="molecule type" value="Genomic_DNA"/>
</dbReference>
<dbReference type="AlphaFoldDB" id="A0A0H5P218"/>
<sequence length="137" mass="14780">MTTLGDVMGDADLSQWRQFAESARAGELYLDNAEAAGECLTACDEFLAAYDSLQHAARIAQRVSGFGDFKIADELADLFHKQAAGEPGSIDQVILDTIAVVKDMREIMQLSIDRLTEQDAVNSNQITSTAADLGAPR</sequence>
<protein>
    <submittedName>
        <fullName evidence="1">Uncharacterized protein</fullName>
    </submittedName>
</protein>
<dbReference type="Proteomes" id="UP000057820">
    <property type="component" value="Plasmid 2"/>
</dbReference>
<dbReference type="KEGG" id="nfr:ERS450000_04480"/>
<name>A0A0H5P218_NOCFR</name>
<reference evidence="2" key="1">
    <citation type="submission" date="2015-03" db="EMBL/GenBank/DDBJ databases">
        <authorList>
            <consortium name="Pathogen Informatics"/>
        </authorList>
    </citation>
    <scope>NUCLEOTIDE SEQUENCE [LARGE SCALE GENOMIC DNA]</scope>
    <source>
        <strain evidence="2">NCTC11134</strain>
        <plasmid evidence="2">2</plasmid>
    </source>
</reference>